<dbReference type="Gene3D" id="1.10.540.10">
    <property type="entry name" value="Acyl-CoA dehydrogenase/oxidase, N-terminal domain"/>
    <property type="match status" value="1"/>
</dbReference>
<gene>
    <name evidence="2" type="primary">ACOX2_9</name>
    <name evidence="2" type="ORF">SK128_017254</name>
</gene>
<dbReference type="GO" id="GO:0016627">
    <property type="term" value="F:oxidoreductase activity, acting on the CH-CH group of donors"/>
    <property type="evidence" value="ECO:0007669"/>
    <property type="project" value="InterPro"/>
</dbReference>
<keyword evidence="3" id="KW-1185">Reference proteome</keyword>
<feature type="domain" description="Acyl-coenzyme A oxidase N-terminal" evidence="1">
    <location>
        <begin position="31"/>
        <end position="95"/>
    </location>
</feature>
<evidence type="ECO:0000313" key="2">
    <source>
        <dbReference type="EMBL" id="KAK7073868.1"/>
    </source>
</evidence>
<accession>A0AAN9A3P2</accession>
<reference evidence="2 3" key="1">
    <citation type="submission" date="2023-11" db="EMBL/GenBank/DDBJ databases">
        <title>Halocaridina rubra genome assembly.</title>
        <authorList>
            <person name="Smith C."/>
        </authorList>
    </citation>
    <scope>NUCLEOTIDE SEQUENCE [LARGE SCALE GENOMIC DNA]</scope>
    <source>
        <strain evidence="2">EP-1</strain>
        <tissue evidence="2">Whole</tissue>
    </source>
</reference>
<dbReference type="GO" id="GO:0050660">
    <property type="term" value="F:flavin adenine dinucleotide binding"/>
    <property type="evidence" value="ECO:0007669"/>
    <property type="project" value="InterPro"/>
</dbReference>
<name>A0AAN9A3P2_HALRR</name>
<sequence length="98" mass="11299">VTNTEAVDMAVRTDIFCVEDLKKERTKCSFNQEELTNLLDGGKEMTALRRKMCESFFNDPVFTDGTPVDYLSHEERYGNELRKACHALQKLNAENYTI</sequence>
<dbReference type="InterPro" id="IPR037069">
    <property type="entry name" value="AcylCoA_DH/ox_N_sf"/>
</dbReference>
<dbReference type="EMBL" id="JAXCGZ010011999">
    <property type="protein sequence ID" value="KAK7073868.1"/>
    <property type="molecule type" value="Genomic_DNA"/>
</dbReference>
<comment type="caution">
    <text evidence="2">The sequence shown here is derived from an EMBL/GenBank/DDBJ whole genome shotgun (WGS) entry which is preliminary data.</text>
</comment>
<protein>
    <submittedName>
        <fullName evidence="2">Acyl-coenzyme A oxidase (Acyl-CoA oxidase)</fullName>
    </submittedName>
</protein>
<evidence type="ECO:0000313" key="3">
    <source>
        <dbReference type="Proteomes" id="UP001381693"/>
    </source>
</evidence>
<dbReference type="Pfam" id="PF14749">
    <property type="entry name" value="Acyl-CoA_ox_N"/>
    <property type="match status" value="1"/>
</dbReference>
<proteinExistence type="predicted"/>
<evidence type="ECO:0000259" key="1">
    <source>
        <dbReference type="Pfam" id="PF14749"/>
    </source>
</evidence>
<dbReference type="AlphaFoldDB" id="A0AAN9A3P2"/>
<dbReference type="InterPro" id="IPR029320">
    <property type="entry name" value="Acyl-CoA_ox_N"/>
</dbReference>
<dbReference type="Proteomes" id="UP001381693">
    <property type="component" value="Unassembled WGS sequence"/>
</dbReference>
<organism evidence="2 3">
    <name type="scientific">Halocaridina rubra</name>
    <name type="common">Hawaiian red shrimp</name>
    <dbReference type="NCBI Taxonomy" id="373956"/>
    <lineage>
        <taxon>Eukaryota</taxon>
        <taxon>Metazoa</taxon>
        <taxon>Ecdysozoa</taxon>
        <taxon>Arthropoda</taxon>
        <taxon>Crustacea</taxon>
        <taxon>Multicrustacea</taxon>
        <taxon>Malacostraca</taxon>
        <taxon>Eumalacostraca</taxon>
        <taxon>Eucarida</taxon>
        <taxon>Decapoda</taxon>
        <taxon>Pleocyemata</taxon>
        <taxon>Caridea</taxon>
        <taxon>Atyoidea</taxon>
        <taxon>Atyidae</taxon>
        <taxon>Halocaridina</taxon>
    </lineage>
</organism>
<feature type="non-terminal residue" evidence="2">
    <location>
        <position position="98"/>
    </location>
</feature>
<feature type="non-terminal residue" evidence="2">
    <location>
        <position position="1"/>
    </location>
</feature>